<protein>
    <submittedName>
        <fullName evidence="2">Uncharacterized protein</fullName>
    </submittedName>
</protein>
<feature type="non-terminal residue" evidence="2">
    <location>
        <position position="1"/>
    </location>
</feature>
<feature type="compositionally biased region" description="Basic and acidic residues" evidence="1">
    <location>
        <begin position="352"/>
        <end position="371"/>
    </location>
</feature>
<feature type="compositionally biased region" description="Basic residues" evidence="1">
    <location>
        <begin position="415"/>
        <end position="424"/>
    </location>
</feature>
<proteinExistence type="predicted"/>
<dbReference type="AlphaFoldDB" id="A0A6J4N7N9"/>
<name>A0A6J4N7N9_9ACTN</name>
<feature type="compositionally biased region" description="Low complexity" evidence="1">
    <location>
        <begin position="1"/>
        <end position="28"/>
    </location>
</feature>
<accession>A0A6J4N7N9</accession>
<evidence type="ECO:0000256" key="1">
    <source>
        <dbReference type="SAM" id="MobiDB-lite"/>
    </source>
</evidence>
<feature type="compositionally biased region" description="Basic residues" evidence="1">
    <location>
        <begin position="29"/>
        <end position="46"/>
    </location>
</feature>
<reference evidence="2" key="1">
    <citation type="submission" date="2020-02" db="EMBL/GenBank/DDBJ databases">
        <authorList>
            <person name="Meier V. D."/>
        </authorList>
    </citation>
    <scope>NUCLEOTIDE SEQUENCE</scope>
    <source>
        <strain evidence="2">AVDCRST_MAG47</strain>
    </source>
</reference>
<feature type="compositionally biased region" description="Basic residues" evidence="1">
    <location>
        <begin position="335"/>
        <end position="344"/>
    </location>
</feature>
<organism evidence="2">
    <name type="scientific">uncultured Nocardioidaceae bacterium</name>
    <dbReference type="NCBI Taxonomy" id="253824"/>
    <lineage>
        <taxon>Bacteria</taxon>
        <taxon>Bacillati</taxon>
        <taxon>Actinomycetota</taxon>
        <taxon>Actinomycetes</taxon>
        <taxon>Propionibacteriales</taxon>
        <taxon>Nocardioidaceae</taxon>
        <taxon>environmental samples</taxon>
    </lineage>
</organism>
<evidence type="ECO:0000313" key="2">
    <source>
        <dbReference type="EMBL" id="CAA9380377.1"/>
    </source>
</evidence>
<feature type="region of interest" description="Disordered" evidence="1">
    <location>
        <begin position="182"/>
        <end position="495"/>
    </location>
</feature>
<feature type="non-terminal residue" evidence="2">
    <location>
        <position position="495"/>
    </location>
</feature>
<feature type="region of interest" description="Disordered" evidence="1">
    <location>
        <begin position="1"/>
        <end position="115"/>
    </location>
</feature>
<gene>
    <name evidence="2" type="ORF">AVDCRST_MAG47-2113</name>
</gene>
<feature type="compositionally biased region" description="Low complexity" evidence="1">
    <location>
        <begin position="225"/>
        <end position="234"/>
    </location>
</feature>
<sequence length="495" mass="53834">EPPRSGRVPARARLPVRPGGVDPGSSSVPRHRRVRPRLSRGLRRPRSAPARRQAGDRRPGRVRRGPTVARRERHPCLQLLQVHRPRQLRTRDRRRRRSRRGGQRGSPVQPGLLLARRHSGPALRRHGEALRAAPGRLAALRRPGLVRRLRPRPDVPDGMAVPGARGRRHAGVRLQHLTRCAQRRRDDRRPGAVVRPDVPAQRDLGGARTAADPARIGCGSRHGRAPPARAGVGAADRRQCSLPPRAPQAPRARGGPPSSPALRDRRRRHRGAVLAALEPCRSAELAGPRGGPRSRQPPRPRAGRPALLDPAEHGGVPDPQRERPHRGLRHDPARPGHRAGRRRMGPGPTVVDRARPPHRDVAGGAARDHGADLLAARRRLAGPLRPAVRGRDPGGHVRPRRTVGPKDASPPGRRSAGHARRGRSRGVDRQRLRPGVGVEPVGGLRRLDHGPDVGAGGTRRRRGGDGLGGCPGRIDTTRSRPPGGGAARAREDRRM</sequence>
<feature type="compositionally biased region" description="Basic residues" evidence="1">
    <location>
        <begin position="83"/>
        <end position="102"/>
    </location>
</feature>
<feature type="region of interest" description="Disordered" evidence="1">
    <location>
        <begin position="148"/>
        <end position="170"/>
    </location>
</feature>
<dbReference type="EMBL" id="CADCUK010000141">
    <property type="protein sequence ID" value="CAA9380377.1"/>
    <property type="molecule type" value="Genomic_DNA"/>
</dbReference>